<dbReference type="GO" id="GO:0002161">
    <property type="term" value="F:aminoacyl-tRNA deacylase activity"/>
    <property type="evidence" value="ECO:0007669"/>
    <property type="project" value="InterPro"/>
</dbReference>
<dbReference type="HAMAP" id="MF_01569">
    <property type="entry name" value="Pro_tRNA_synth_type1"/>
    <property type="match status" value="1"/>
</dbReference>
<comment type="similarity">
    <text evidence="10">Belongs to the class-II aminoacyl-tRNA synthetase family. ProS type 1 subfamily.</text>
</comment>
<dbReference type="GO" id="GO:0016740">
    <property type="term" value="F:transferase activity"/>
    <property type="evidence" value="ECO:0007669"/>
    <property type="project" value="UniProtKB-ARBA"/>
</dbReference>
<evidence type="ECO:0000256" key="7">
    <source>
        <dbReference type="ARBA" id="ARBA00022917"/>
    </source>
</evidence>
<organism evidence="12 13">
    <name type="scientific">Helcococcus ovis</name>
    <dbReference type="NCBI Taxonomy" id="72026"/>
    <lineage>
        <taxon>Bacteria</taxon>
        <taxon>Bacillati</taxon>
        <taxon>Bacillota</taxon>
        <taxon>Tissierellia</taxon>
        <taxon>Tissierellales</taxon>
        <taxon>Peptoniphilaceae</taxon>
        <taxon>Helcococcus</taxon>
    </lineage>
</organism>
<dbReference type="GO" id="GO:0005829">
    <property type="term" value="C:cytosol"/>
    <property type="evidence" value="ECO:0007669"/>
    <property type="project" value="TreeGrafter"/>
</dbReference>
<evidence type="ECO:0000256" key="5">
    <source>
        <dbReference type="ARBA" id="ARBA00022741"/>
    </source>
</evidence>
<protein>
    <recommendedName>
        <fullName evidence="10">Proline--tRNA ligase</fullName>
        <ecNumber evidence="10">6.1.1.15</ecNumber>
    </recommendedName>
    <alternativeName>
        <fullName evidence="10">Prolyl-tRNA synthetase</fullName>
        <shortName evidence="10">ProRS</shortName>
    </alternativeName>
</protein>
<keyword evidence="13" id="KW-1185">Reference proteome</keyword>
<keyword evidence="7 10" id="KW-0648">Protein biosynthesis</keyword>
<evidence type="ECO:0000256" key="6">
    <source>
        <dbReference type="ARBA" id="ARBA00022840"/>
    </source>
</evidence>
<dbReference type="InterPro" id="IPR002314">
    <property type="entry name" value="aa-tRNA-synt_IIb"/>
</dbReference>
<dbReference type="SUPFAM" id="SSF55826">
    <property type="entry name" value="YbaK/ProRS associated domain"/>
    <property type="match status" value="1"/>
</dbReference>
<dbReference type="InterPro" id="IPR007214">
    <property type="entry name" value="YbaK/aa-tRNA-synth-assoc-dom"/>
</dbReference>
<dbReference type="Pfam" id="PF00587">
    <property type="entry name" value="tRNA-synt_2b"/>
    <property type="match status" value="1"/>
</dbReference>
<dbReference type="RefSeq" id="WP_134744263.1">
    <property type="nucleotide sequence ID" value="NZ_JBFNFZ010000030.1"/>
</dbReference>
<dbReference type="InterPro" id="IPR023717">
    <property type="entry name" value="Pro-tRNA-Synthase_IIa_type1"/>
</dbReference>
<evidence type="ECO:0000256" key="3">
    <source>
        <dbReference type="ARBA" id="ARBA00022490"/>
    </source>
</evidence>
<dbReference type="Proteomes" id="UP000297454">
    <property type="component" value="Unassembled WGS sequence"/>
</dbReference>
<dbReference type="InterPro" id="IPR004154">
    <property type="entry name" value="Anticodon-bd"/>
</dbReference>
<dbReference type="AlphaFoldDB" id="A0A4R9C1V7"/>
<sequence>MKMDKYYMPTLKEDPQDAEIASHKLLLRAGMIRKSASGIYSYLPLGYRVIRKIEEIVREGMDKFGAQEVLMSALQPQEIWEESGRWKKFGEEMFRLKDRNNRDFCLGPTAEEYFTTLVRDELKSYKQLPLNIYQIQTKYRDEKRPRFGINRAREFTMKDAYSFDKDQEGLEKSYQNMWDAYEYIFDKIGLDYRVVQGDSGLMGSGISHEFIAMAETGEGVIVYSNDSDYAATDEKCVVTLPELEKEEALELEKIYTPNVKTIEELSSFLKEDSSKFVKAIALKSDDEFFVVFVPGNRELNLLKFLSYVKVSENEIQMMNDEDIRKLTGADAGFTGPIGLSKEVRIIVDSRVTKMSNFVVGANETDYHIKNVNYGRDFVGEVVEDLLMVQEGDKGPNGEELLFARGIEVGNIFQLGTKYSAEMNAKFLDENGKENYFIMGSYGIGITRTVTAIIEQNYDEDGIIWPESVAPYKVIITVVKVGDEEQDKLAEEIYNTLTENGVEVMLDNRKERPGVKFKDRDLIGIPYRITVGRDSKDGIVEFSTRKEKENVSKDYKEVIKILTK</sequence>
<evidence type="ECO:0000256" key="9">
    <source>
        <dbReference type="ARBA" id="ARBA00047671"/>
    </source>
</evidence>
<dbReference type="CDD" id="cd04334">
    <property type="entry name" value="ProRS-INS"/>
    <property type="match status" value="1"/>
</dbReference>
<comment type="domain">
    <text evidence="10">Consists of three domains: the N-terminal catalytic domain, the editing domain and the C-terminal anticodon-binding domain.</text>
</comment>
<reference evidence="12 13" key="1">
    <citation type="submission" date="2019-01" db="EMBL/GenBank/DDBJ databases">
        <title>Draft Genome Sequences of Helcococcus ovis Strains Isolated from the Uterus and Vagina of Dairy Cows with Metritis.</title>
        <authorList>
            <person name="Cunha F."/>
            <person name="Jeon S.J."/>
            <person name="Kutzer P."/>
            <person name="Galvao K.N."/>
        </authorList>
    </citation>
    <scope>NUCLEOTIDE SEQUENCE [LARGE SCALE GENOMIC DNA]</scope>
    <source>
        <strain evidence="12 13">KG-37</strain>
    </source>
</reference>
<dbReference type="GO" id="GO:0140096">
    <property type="term" value="F:catalytic activity, acting on a protein"/>
    <property type="evidence" value="ECO:0007669"/>
    <property type="project" value="UniProtKB-ARBA"/>
</dbReference>
<evidence type="ECO:0000256" key="1">
    <source>
        <dbReference type="ARBA" id="ARBA00004496"/>
    </source>
</evidence>
<dbReference type="InterPro" id="IPR036754">
    <property type="entry name" value="YbaK/aa-tRNA-synt-asso_dom_sf"/>
</dbReference>
<accession>A0A4R9C1V7</accession>
<dbReference type="SUPFAM" id="SSF55681">
    <property type="entry name" value="Class II aaRS and biotin synthetases"/>
    <property type="match status" value="1"/>
</dbReference>
<evidence type="ECO:0000313" key="12">
    <source>
        <dbReference type="EMBL" id="TFF65593.1"/>
    </source>
</evidence>
<gene>
    <name evidence="10" type="primary">proS</name>
    <name evidence="12" type="ORF">EQF91_05600</name>
</gene>
<dbReference type="PANTHER" id="PTHR42753:SF2">
    <property type="entry name" value="PROLINE--TRNA LIGASE"/>
    <property type="match status" value="1"/>
</dbReference>
<keyword evidence="5 10" id="KW-0547">Nucleotide-binding</keyword>
<dbReference type="InterPro" id="IPR033730">
    <property type="entry name" value="ProRS_core_prok"/>
</dbReference>
<dbReference type="InterPro" id="IPR045864">
    <property type="entry name" value="aa-tRNA-synth_II/BPL/LPL"/>
</dbReference>
<proteinExistence type="inferred from homology"/>
<dbReference type="Gene3D" id="3.40.50.800">
    <property type="entry name" value="Anticodon-binding domain"/>
    <property type="match status" value="1"/>
</dbReference>
<dbReference type="InterPro" id="IPR044140">
    <property type="entry name" value="ProRS_anticodon_short"/>
</dbReference>
<dbReference type="InterPro" id="IPR006195">
    <property type="entry name" value="aa-tRNA-synth_II"/>
</dbReference>
<dbReference type="InterPro" id="IPR002316">
    <property type="entry name" value="Pro-tRNA-ligase_IIa"/>
</dbReference>
<evidence type="ECO:0000313" key="13">
    <source>
        <dbReference type="Proteomes" id="UP000297454"/>
    </source>
</evidence>
<dbReference type="Gene3D" id="3.90.960.10">
    <property type="entry name" value="YbaK/aminoacyl-tRNA synthetase-associated domain"/>
    <property type="match status" value="1"/>
</dbReference>
<feature type="domain" description="Aminoacyl-transfer RNA synthetases class-II family profile" evidence="11">
    <location>
        <begin position="38"/>
        <end position="465"/>
    </location>
</feature>
<dbReference type="InterPro" id="IPR004500">
    <property type="entry name" value="Pro-tRNA-synth_IIa_bac-type"/>
</dbReference>
<keyword evidence="6 10" id="KW-0067">ATP-binding</keyword>
<name>A0A4R9C1V7_9FIRM</name>
<dbReference type="NCBIfam" id="NF006625">
    <property type="entry name" value="PRK09194.1"/>
    <property type="match status" value="1"/>
</dbReference>
<dbReference type="CDD" id="cd00779">
    <property type="entry name" value="ProRS_core_prok"/>
    <property type="match status" value="1"/>
</dbReference>
<dbReference type="EC" id="6.1.1.15" evidence="10"/>
<dbReference type="GO" id="GO:0004827">
    <property type="term" value="F:proline-tRNA ligase activity"/>
    <property type="evidence" value="ECO:0007669"/>
    <property type="project" value="UniProtKB-UniRule"/>
</dbReference>
<evidence type="ECO:0000256" key="8">
    <source>
        <dbReference type="ARBA" id="ARBA00023146"/>
    </source>
</evidence>
<evidence type="ECO:0000256" key="2">
    <source>
        <dbReference type="ARBA" id="ARBA00011738"/>
    </source>
</evidence>
<dbReference type="CDD" id="cd00861">
    <property type="entry name" value="ProRS_anticodon_short"/>
    <property type="match status" value="1"/>
</dbReference>
<dbReference type="Gene3D" id="3.30.930.10">
    <property type="entry name" value="Bira Bifunctional Protein, Domain 2"/>
    <property type="match status" value="2"/>
</dbReference>
<dbReference type="Pfam" id="PF04073">
    <property type="entry name" value="tRNA_edit"/>
    <property type="match status" value="1"/>
</dbReference>
<evidence type="ECO:0000256" key="4">
    <source>
        <dbReference type="ARBA" id="ARBA00022598"/>
    </source>
</evidence>
<comment type="subunit">
    <text evidence="2 10">Homodimer.</text>
</comment>
<keyword evidence="4 10" id="KW-0436">Ligase</keyword>
<evidence type="ECO:0000256" key="10">
    <source>
        <dbReference type="HAMAP-Rule" id="MF_01569"/>
    </source>
</evidence>
<evidence type="ECO:0000259" key="11">
    <source>
        <dbReference type="PROSITE" id="PS50862"/>
    </source>
</evidence>
<comment type="caution">
    <text evidence="12">The sequence shown here is derived from an EMBL/GenBank/DDBJ whole genome shotgun (WGS) entry which is preliminary data.</text>
</comment>
<comment type="catalytic activity">
    <reaction evidence="9 10">
        <text>tRNA(Pro) + L-proline + ATP = L-prolyl-tRNA(Pro) + AMP + diphosphate</text>
        <dbReference type="Rhea" id="RHEA:14305"/>
        <dbReference type="Rhea" id="RHEA-COMP:9700"/>
        <dbReference type="Rhea" id="RHEA-COMP:9702"/>
        <dbReference type="ChEBI" id="CHEBI:30616"/>
        <dbReference type="ChEBI" id="CHEBI:33019"/>
        <dbReference type="ChEBI" id="CHEBI:60039"/>
        <dbReference type="ChEBI" id="CHEBI:78442"/>
        <dbReference type="ChEBI" id="CHEBI:78532"/>
        <dbReference type="ChEBI" id="CHEBI:456215"/>
        <dbReference type="EC" id="6.1.1.15"/>
    </reaction>
</comment>
<keyword evidence="8 10" id="KW-0030">Aminoacyl-tRNA synthetase</keyword>
<dbReference type="InterPro" id="IPR050062">
    <property type="entry name" value="Pro-tRNA_synthetase"/>
</dbReference>
<dbReference type="EMBL" id="SCFR01000018">
    <property type="protein sequence ID" value="TFF65593.1"/>
    <property type="molecule type" value="Genomic_DNA"/>
</dbReference>
<dbReference type="InterPro" id="IPR036621">
    <property type="entry name" value="Anticodon-bd_dom_sf"/>
</dbReference>
<dbReference type="Pfam" id="PF03129">
    <property type="entry name" value="HGTP_anticodon"/>
    <property type="match status" value="1"/>
</dbReference>
<dbReference type="PANTHER" id="PTHR42753">
    <property type="entry name" value="MITOCHONDRIAL RIBOSOME PROTEIN L39/PROLYL-TRNA LIGASE FAMILY MEMBER"/>
    <property type="match status" value="1"/>
</dbReference>
<dbReference type="PRINTS" id="PR01046">
    <property type="entry name" value="TRNASYNTHPRO"/>
</dbReference>
<dbReference type="GO" id="GO:0006433">
    <property type="term" value="P:prolyl-tRNA aminoacylation"/>
    <property type="evidence" value="ECO:0007669"/>
    <property type="project" value="UniProtKB-UniRule"/>
</dbReference>
<dbReference type="NCBIfam" id="TIGR00409">
    <property type="entry name" value="proS_fam_II"/>
    <property type="match status" value="1"/>
</dbReference>
<dbReference type="SUPFAM" id="SSF52954">
    <property type="entry name" value="Class II aaRS ABD-related"/>
    <property type="match status" value="1"/>
</dbReference>
<keyword evidence="3 10" id="KW-0963">Cytoplasm</keyword>
<dbReference type="GO" id="GO:0005524">
    <property type="term" value="F:ATP binding"/>
    <property type="evidence" value="ECO:0007669"/>
    <property type="project" value="UniProtKB-UniRule"/>
</dbReference>
<dbReference type="PROSITE" id="PS50862">
    <property type="entry name" value="AA_TRNA_LIGASE_II"/>
    <property type="match status" value="1"/>
</dbReference>
<comment type="function">
    <text evidence="10">Catalyzes the attachment of proline to tRNA(Pro) in a two-step reaction: proline is first activated by ATP to form Pro-AMP and then transferred to the acceptor end of tRNA(Pro). As ProRS can inadvertently accommodate and process non-cognate amino acids such as alanine and cysteine, to avoid such errors it has two additional distinct editing activities against alanine. One activity is designated as 'pretransfer' editing and involves the tRNA(Pro)-independent hydrolysis of activated Ala-AMP. The other activity is designated 'posttransfer' editing and involves deacylation of mischarged Ala-tRNA(Pro). The misacylated Cys-tRNA(Pro) is not edited by ProRS.</text>
</comment>
<comment type="subcellular location">
    <subcellularLocation>
        <location evidence="1 10">Cytoplasm</location>
    </subcellularLocation>
</comment>